<dbReference type="GO" id="GO:0019448">
    <property type="term" value="P:L-cysteine catabolic process"/>
    <property type="evidence" value="ECO:0007669"/>
    <property type="project" value="TreeGrafter"/>
</dbReference>
<dbReference type="Gene3D" id="3.10.50.40">
    <property type="match status" value="1"/>
</dbReference>
<evidence type="ECO:0000256" key="2">
    <source>
        <dbReference type="ARBA" id="ARBA00013133"/>
    </source>
</evidence>
<dbReference type="PANTHER" id="PTHR12918">
    <property type="entry name" value="CYSTEINE DIOXYGENASE"/>
    <property type="match status" value="1"/>
</dbReference>
<dbReference type="InterPro" id="IPR007052">
    <property type="entry name" value="CS_dom"/>
</dbReference>
<evidence type="ECO:0000256" key="7">
    <source>
        <dbReference type="SAM" id="MobiDB-lite"/>
    </source>
</evidence>
<dbReference type="Pfam" id="PF05995">
    <property type="entry name" value="CDO_I"/>
    <property type="match status" value="2"/>
</dbReference>
<dbReference type="InterPro" id="IPR011051">
    <property type="entry name" value="RmlC_Cupin_sf"/>
</dbReference>
<keyword evidence="6" id="KW-0408">Iron</keyword>
<evidence type="ECO:0000256" key="8">
    <source>
        <dbReference type="SAM" id="Phobius"/>
    </source>
</evidence>
<evidence type="ECO:0000256" key="1">
    <source>
        <dbReference type="ARBA" id="ARBA00006622"/>
    </source>
</evidence>
<name>A0A812JDW9_9DINO</name>
<feature type="transmembrane region" description="Helical" evidence="8">
    <location>
        <begin position="195"/>
        <end position="215"/>
    </location>
</feature>
<keyword evidence="8" id="KW-0472">Membrane</keyword>
<protein>
    <recommendedName>
        <fullName evidence="2">cysteine dioxygenase</fullName>
        <ecNumber evidence="2">1.13.11.20</ecNumber>
    </recommendedName>
</protein>
<dbReference type="InterPro" id="IPR046357">
    <property type="entry name" value="PPIase_dom_sf"/>
</dbReference>
<dbReference type="InterPro" id="IPR037041">
    <property type="entry name" value="Trigger_fac_C_sf"/>
</dbReference>
<dbReference type="EMBL" id="CAJNJA010006043">
    <property type="protein sequence ID" value="CAE7204118.1"/>
    <property type="molecule type" value="Genomic_DNA"/>
</dbReference>
<comment type="similarity">
    <text evidence="1">Belongs to the cysteine dioxygenase family.</text>
</comment>
<dbReference type="Gene3D" id="2.60.120.10">
    <property type="entry name" value="Jelly Rolls"/>
    <property type="match status" value="3"/>
</dbReference>
<dbReference type="GO" id="GO:0006457">
    <property type="term" value="P:protein folding"/>
    <property type="evidence" value="ECO:0007669"/>
    <property type="project" value="InterPro"/>
</dbReference>
<evidence type="ECO:0000313" key="10">
    <source>
        <dbReference type="EMBL" id="CAE7204118.1"/>
    </source>
</evidence>
<dbReference type="Gene3D" id="1.10.3120.10">
    <property type="entry name" value="Trigger factor, C-terminal domain"/>
    <property type="match status" value="1"/>
</dbReference>
<dbReference type="SUPFAM" id="SSF49764">
    <property type="entry name" value="HSP20-like chaperones"/>
    <property type="match status" value="1"/>
</dbReference>
<dbReference type="GO" id="GO:0003755">
    <property type="term" value="F:peptidyl-prolyl cis-trans isomerase activity"/>
    <property type="evidence" value="ECO:0007669"/>
    <property type="project" value="InterPro"/>
</dbReference>
<feature type="compositionally biased region" description="Basic and acidic residues" evidence="7">
    <location>
        <begin position="1333"/>
        <end position="1343"/>
    </location>
</feature>
<keyword evidence="8" id="KW-0812">Transmembrane</keyword>
<dbReference type="PROSITE" id="PS51203">
    <property type="entry name" value="CS"/>
    <property type="match status" value="1"/>
</dbReference>
<dbReference type="InterPro" id="IPR010300">
    <property type="entry name" value="CDO_1"/>
</dbReference>
<dbReference type="InterPro" id="IPR008978">
    <property type="entry name" value="HSP20-like_chaperone"/>
</dbReference>
<evidence type="ECO:0000256" key="3">
    <source>
        <dbReference type="ARBA" id="ARBA00022723"/>
    </source>
</evidence>
<keyword evidence="11" id="KW-1185">Reference proteome</keyword>
<evidence type="ECO:0000256" key="6">
    <source>
        <dbReference type="ARBA" id="ARBA00023004"/>
    </source>
</evidence>
<dbReference type="GO" id="GO:0008198">
    <property type="term" value="F:ferrous iron binding"/>
    <property type="evidence" value="ECO:0007669"/>
    <property type="project" value="TreeGrafter"/>
</dbReference>
<dbReference type="InterPro" id="IPR014710">
    <property type="entry name" value="RmlC-like_jellyroll"/>
</dbReference>
<dbReference type="OrthoDB" id="543511at2759"/>
<feature type="transmembrane region" description="Helical" evidence="8">
    <location>
        <begin position="75"/>
        <end position="97"/>
    </location>
</feature>
<dbReference type="EC" id="1.13.11.20" evidence="2"/>
<sequence>MGDASETWLPDDEEFHLEEGPEGSASWIAFLRDDVKVQCAVWLCASAAAARHAAAPCCRGLLELALGMSSKIPSVFGWAVASLLSLAWLLLDLQMVFTSEQRAMLFPPWSILVFVKQPVAVGSVVIFLGYDGRSYVRRVQAIDETVAPSRLQTVGDLAGAPSDKPLYSADGSADWLEAQAIKGTLLAGPFPISSVLSVAFVLTVLSPPMAFAFFVTSQPLVTLWFLLLASIGMSFLFGVSFMHDSLGLHQIENPSESDVAVSLHVYSPPFQECRIFPPTGAPPKTAPMVSVFVPEGLQKAAEESKSLSLQDFCSKLSDLRAEEGDGKTHLHPVLDLLVSAEMTDMEWASYASPMHFSEFQPVQHIIHCDDEFSVVISCWSPGQKIPPHTVGRGRVMWLKVLHGNLLFQEYSPGLFPWESDVERQTELGEGSASFLEECGVRMHDVKNLSETEPAVSIQVFSPPLTSFTFHSEKGTERRDLPWLVGQADATKGSEAFSSSRAVRTAGRWFLSFRGLQSLLNEEFSRPEVAPSVISTLLSKAVFNPQEWRDRLSLTAMPGGSSQAGSAWPKHILVAQEKKYSIILSFWGNSPERSVAIEGGTGMSWTLVLEGELEERAVNIGAEGPQVVRSSVLKEESCSFLSREETSGAAGADIIEHSHSSETPCVSLHVYHPPLPEAGSEKKGVRKAINAVAAGGERPGTPGAFQASQFFRGLAPAMQQKACFVGCFCSGFITGSAAALPEYRKVLQSQRVRAQGTSTVLAVMRSAGLRNAIFDSIFFGAQHMLSSHLSSGPSYACAAALAVTLDYSVDVVVKRMMVVPPQQALRLSAKAVEFSVSYFITGTVGVSVAASLQQLYVLAQEVGYVKTERELPVAASKAMSYAIGGATSRAEAAGGRRLNRHTLKATGSAGGSTPLSLGTAKAKAKVQAPAKEEEDSGSWVLPSVDKDISEYYTGRAPCYAWVQTSETLYLFTPLRNPQEATTDEEKEPANVQLDLTNEGKTLRLMVEGNAILDGSLAHAIKPGDEIWMIEEAPDGRDFVVVELDKLVPGINWSSVLEPQVDVLGPYSHPVVKMPDILTEEEESLVAETLQHLRRTKRTLQPVEGRAAARGDVISVDMQGYEMKEDGSRGNELDVGSAKGLELELGASTFSAEVERSLEGIAMGETRDVQVTLGQRAGGMGGQQIICAVTCQGIQEQLLPELNDEFAKEIKREEQFKQAGTMEGIPEEEEGVAKNFSIADLRAEIGREVRQVAQTQSNDVVDTQLRAHLRQTVQVTCHWADLGSQEATAEEELAVAARFVAEKEGLMQKIDMDDVERKTWSKLGEPDEGETLKQVGKDPPREYQDANREILRGRIRDEVLSWLRYQMEVVEAGES</sequence>
<evidence type="ECO:0000256" key="5">
    <source>
        <dbReference type="ARBA" id="ARBA00023002"/>
    </source>
</evidence>
<dbReference type="Proteomes" id="UP000601435">
    <property type="component" value="Unassembled WGS sequence"/>
</dbReference>
<evidence type="ECO:0000256" key="4">
    <source>
        <dbReference type="ARBA" id="ARBA00022964"/>
    </source>
</evidence>
<dbReference type="SUPFAM" id="SSF51182">
    <property type="entry name" value="RmlC-like cupins"/>
    <property type="match status" value="2"/>
</dbReference>
<organism evidence="10 11">
    <name type="scientific">Symbiodinium necroappetens</name>
    <dbReference type="NCBI Taxonomy" id="1628268"/>
    <lineage>
        <taxon>Eukaryota</taxon>
        <taxon>Sar</taxon>
        <taxon>Alveolata</taxon>
        <taxon>Dinophyceae</taxon>
        <taxon>Suessiales</taxon>
        <taxon>Symbiodiniaceae</taxon>
        <taxon>Symbiodinium</taxon>
    </lineage>
</organism>
<keyword evidence="5" id="KW-0560">Oxidoreductase</keyword>
<feature type="domain" description="CS" evidence="9">
    <location>
        <begin position="953"/>
        <end position="1055"/>
    </location>
</feature>
<gene>
    <name evidence="10" type="primary">tig</name>
    <name evidence="10" type="ORF">SNEC2469_LOCUS1685</name>
</gene>
<feature type="transmembrane region" description="Helical" evidence="8">
    <location>
        <begin position="221"/>
        <end position="242"/>
    </location>
</feature>
<feature type="transmembrane region" description="Helical" evidence="8">
    <location>
        <begin position="109"/>
        <end position="130"/>
    </location>
</feature>
<proteinExistence type="inferred from homology"/>
<feature type="region of interest" description="Disordered" evidence="7">
    <location>
        <begin position="1322"/>
        <end position="1343"/>
    </location>
</feature>
<keyword evidence="3" id="KW-0479">Metal-binding</keyword>
<evidence type="ECO:0000259" key="9">
    <source>
        <dbReference type="PROSITE" id="PS51203"/>
    </source>
</evidence>
<keyword evidence="4" id="KW-0223">Dioxygenase</keyword>
<accession>A0A812JDW9</accession>
<dbReference type="SUPFAM" id="SSF54534">
    <property type="entry name" value="FKBP-like"/>
    <property type="match status" value="1"/>
</dbReference>
<dbReference type="Gene3D" id="2.60.40.790">
    <property type="match status" value="1"/>
</dbReference>
<reference evidence="10" key="1">
    <citation type="submission" date="2021-02" db="EMBL/GenBank/DDBJ databases">
        <authorList>
            <person name="Dougan E. K."/>
            <person name="Rhodes N."/>
            <person name="Thang M."/>
            <person name="Chan C."/>
        </authorList>
    </citation>
    <scope>NUCLEOTIDE SEQUENCE</scope>
</reference>
<comment type="caution">
    <text evidence="10">The sequence shown here is derived from an EMBL/GenBank/DDBJ whole genome shotgun (WGS) entry which is preliminary data.</text>
</comment>
<dbReference type="PANTHER" id="PTHR12918:SF1">
    <property type="entry name" value="CYSTEINE DIOXYGENASE TYPE 1"/>
    <property type="match status" value="1"/>
</dbReference>
<evidence type="ECO:0000313" key="11">
    <source>
        <dbReference type="Proteomes" id="UP000601435"/>
    </source>
</evidence>
<keyword evidence="8" id="KW-1133">Transmembrane helix</keyword>
<dbReference type="GO" id="GO:0017172">
    <property type="term" value="F:cysteine dioxygenase activity"/>
    <property type="evidence" value="ECO:0007669"/>
    <property type="project" value="UniProtKB-EC"/>
</dbReference>
<dbReference type="GO" id="GO:0015031">
    <property type="term" value="P:protein transport"/>
    <property type="evidence" value="ECO:0007669"/>
    <property type="project" value="InterPro"/>
</dbReference>